<dbReference type="Proteomes" id="UP001060355">
    <property type="component" value="Segment"/>
</dbReference>
<keyword evidence="3" id="KW-1185">Reference proteome</keyword>
<dbReference type="KEGG" id="vg:80018927"/>
<dbReference type="GeneID" id="80018927"/>
<sequence>MSAPVLSGTVVVTTPGGPPTQVTAPSGGVVGVSPGTPGPPGSGVTLSGAVATYADLPADLGIVDAGAAYVVQGPEGAISAGKLFVWSGTAWPGEAEGADFRGEQGLPGVGIDSISATPTGLTFRMSTGADRSVVVPAISAAADAADAAAGSASAAAGSAAAAVAAADAAAASTSTAAASASASESAKTDAQAARDAAAGSATAAAAARDDADAAAETASTSADAAVSDRQAAEAAATSAHSAKTNAEAAATTAGLARDSALGSANAAASAATNAGTSASAAHASELAAAQAAQDAADTVGSGVPNATDAQKGGVLLPGGAPGELGGTWDHPTVTGWDAKADLVGGVVPSSQIPALATTETYVVADEAERLALTCETGDVAVQTGNPGRGSYILKGTDPSLPSDWVVLTPPDSAVTSVNGYQGIVVLGKADVGLGSVDNTPDEAKPVSGPQQAALDGKVPTSRTVSAGTGLTGGGNLTTSRTIAVDFGTTAGKVVQGNDARLSDQRTPLDGSVTAAKIAAGAVPADLSLVVFGKDNPRAVGTGDNPFGHKCQRGLLVKAFDVQCLTADASGSLVVELRKNGTPVAGTSHTVAAADQVAGTRKTGLNAQFATGDVLTVAVTGVGATPGNGLAIHVEAVVA</sequence>
<feature type="region of interest" description="Disordered" evidence="1">
    <location>
        <begin position="440"/>
        <end position="472"/>
    </location>
</feature>
<feature type="compositionally biased region" description="Gly residues" evidence="1">
    <location>
        <begin position="315"/>
        <end position="325"/>
    </location>
</feature>
<dbReference type="EMBL" id="ON456347">
    <property type="protein sequence ID" value="UTN92944.1"/>
    <property type="molecule type" value="Genomic_DNA"/>
</dbReference>
<evidence type="ECO:0000313" key="2">
    <source>
        <dbReference type="EMBL" id="UTN92944.1"/>
    </source>
</evidence>
<feature type="region of interest" description="Disordered" evidence="1">
    <location>
        <begin position="1"/>
        <end position="43"/>
    </location>
</feature>
<proteinExistence type="predicted"/>
<protein>
    <submittedName>
        <fullName evidence="2">Minor tail protein</fullName>
    </submittedName>
</protein>
<accession>A0A9E7NJX2</accession>
<reference evidence="2" key="1">
    <citation type="submission" date="2022-05" db="EMBL/GenBank/DDBJ databases">
        <authorList>
            <person name="Ashby S."/>
            <person name="Bressette G."/>
            <person name="Brown S."/>
            <person name="Charles S."/>
            <person name="Neely M.N."/>
            <person name="Molloy S.D."/>
            <person name="Garlena R.A."/>
            <person name="Russell D.A."/>
            <person name="Jacobs-Sera D."/>
            <person name="Hatfull G.F."/>
        </authorList>
    </citation>
    <scope>NUCLEOTIDE SEQUENCE</scope>
</reference>
<organism evidence="2 3">
    <name type="scientific">Gordonia phage Finkle</name>
    <dbReference type="NCBI Taxonomy" id="2926099"/>
    <lineage>
        <taxon>Viruses</taxon>
        <taxon>Duplodnaviria</taxon>
        <taxon>Heunggongvirae</taxon>
        <taxon>Uroviricota</taxon>
        <taxon>Caudoviricetes</taxon>
        <taxon>Finkelvirus</taxon>
        <taxon>Finkelvirus finkel</taxon>
    </lineage>
</organism>
<evidence type="ECO:0000256" key="1">
    <source>
        <dbReference type="SAM" id="MobiDB-lite"/>
    </source>
</evidence>
<feature type="region of interest" description="Disordered" evidence="1">
    <location>
        <begin position="298"/>
        <end position="332"/>
    </location>
</feature>
<evidence type="ECO:0000313" key="3">
    <source>
        <dbReference type="Proteomes" id="UP001060355"/>
    </source>
</evidence>
<feature type="compositionally biased region" description="Low complexity" evidence="1">
    <location>
        <begin position="1"/>
        <end position="35"/>
    </location>
</feature>
<dbReference type="RefSeq" id="YP_010754338.1">
    <property type="nucleotide sequence ID" value="NC_073459.1"/>
</dbReference>
<gene>
    <name evidence="2" type="primary">25</name>
    <name evidence="2" type="ORF">SEA_FINKLE_25</name>
</gene>
<name>A0A9E7NJX2_9CAUD</name>